<keyword evidence="2" id="KW-1185">Reference proteome</keyword>
<sequence>MKRIHIICEGQTEETFVNEVLAPYLERREVFPAASLVGKPGHKGGFVTTERMTRDIKLRLLGDRQAWCTTFFDFYGLDADFVGKQEATQRRSHEEKAEIIESSLRSHVLQETNDGVIQRFIPYVQMYEFEGLLFSDPARLASGIFEPHLEPELALIRNSFGSPEEINDSPLTAPSKRILKLMPGYEKPLYGSLAAIEIGIDVMRQECSRFDQWIQKMETAGGE</sequence>
<dbReference type="RefSeq" id="WP_377171411.1">
    <property type="nucleotide sequence ID" value="NZ_JBHSMQ010000012.1"/>
</dbReference>
<organism evidence="1 2">
    <name type="scientific">Prosthecobacter fluviatilis</name>
    <dbReference type="NCBI Taxonomy" id="445931"/>
    <lineage>
        <taxon>Bacteria</taxon>
        <taxon>Pseudomonadati</taxon>
        <taxon>Verrucomicrobiota</taxon>
        <taxon>Verrucomicrobiia</taxon>
        <taxon>Verrucomicrobiales</taxon>
        <taxon>Verrucomicrobiaceae</taxon>
        <taxon>Prosthecobacter</taxon>
    </lineage>
</organism>
<protein>
    <submittedName>
        <fullName evidence="1">DUF4276 family protein</fullName>
    </submittedName>
</protein>
<dbReference type="EMBL" id="JBHSMQ010000012">
    <property type="protein sequence ID" value="MFC5457756.1"/>
    <property type="molecule type" value="Genomic_DNA"/>
</dbReference>
<gene>
    <name evidence="1" type="ORF">ACFQDI_23005</name>
</gene>
<comment type="caution">
    <text evidence="1">The sequence shown here is derived from an EMBL/GenBank/DDBJ whole genome shotgun (WGS) entry which is preliminary data.</text>
</comment>
<dbReference type="Pfam" id="PF14103">
    <property type="entry name" value="DUF4276"/>
    <property type="match status" value="1"/>
</dbReference>
<name>A0ABW0KZB2_9BACT</name>
<evidence type="ECO:0000313" key="1">
    <source>
        <dbReference type="EMBL" id="MFC5457756.1"/>
    </source>
</evidence>
<accession>A0ABW0KZB2</accession>
<dbReference type="Proteomes" id="UP001596052">
    <property type="component" value="Unassembled WGS sequence"/>
</dbReference>
<reference evidence="2" key="1">
    <citation type="journal article" date="2019" name="Int. J. Syst. Evol. Microbiol.">
        <title>The Global Catalogue of Microorganisms (GCM) 10K type strain sequencing project: providing services to taxonomists for standard genome sequencing and annotation.</title>
        <authorList>
            <consortium name="The Broad Institute Genomics Platform"/>
            <consortium name="The Broad Institute Genome Sequencing Center for Infectious Disease"/>
            <person name="Wu L."/>
            <person name="Ma J."/>
        </authorList>
    </citation>
    <scope>NUCLEOTIDE SEQUENCE [LARGE SCALE GENOMIC DNA]</scope>
    <source>
        <strain evidence="2">CGMCC 4.1469</strain>
    </source>
</reference>
<evidence type="ECO:0000313" key="2">
    <source>
        <dbReference type="Proteomes" id="UP001596052"/>
    </source>
</evidence>
<proteinExistence type="predicted"/>
<dbReference type="InterPro" id="IPR025455">
    <property type="entry name" value="DUF4276"/>
</dbReference>